<comment type="subcellular location">
    <subcellularLocation>
        <location evidence="3 20">Cytoplasm</location>
    </subcellularLocation>
</comment>
<evidence type="ECO:0000256" key="17">
    <source>
        <dbReference type="ARBA" id="ARBA00023316"/>
    </source>
</evidence>
<dbReference type="AlphaFoldDB" id="A0A6N0HN25"/>
<dbReference type="GO" id="GO:0009252">
    <property type="term" value="P:peptidoglycan biosynthetic process"/>
    <property type="evidence" value="ECO:0007669"/>
    <property type="project" value="UniProtKB-UniRule"/>
</dbReference>
<keyword evidence="15 20" id="KW-0560">Oxidoreductase</keyword>
<comment type="similarity">
    <text evidence="5 20">Belongs to the MurB family.</text>
</comment>
<evidence type="ECO:0000256" key="8">
    <source>
        <dbReference type="ARBA" id="ARBA00022490"/>
    </source>
</evidence>
<dbReference type="NCBIfam" id="NF010480">
    <property type="entry name" value="PRK13905.1"/>
    <property type="match status" value="1"/>
</dbReference>
<dbReference type="Proteomes" id="UP000509429">
    <property type="component" value="Chromosome"/>
</dbReference>
<dbReference type="Pfam" id="PF01565">
    <property type="entry name" value="FAD_binding_4"/>
    <property type="match status" value="1"/>
</dbReference>
<gene>
    <name evidence="20 22" type="primary">murB</name>
    <name evidence="22" type="ORF">HUE58_00390</name>
</gene>
<feature type="active site" description="Proton donor" evidence="20">
    <location>
        <position position="203"/>
    </location>
</feature>
<dbReference type="GO" id="GO:0008762">
    <property type="term" value="F:UDP-N-acetylmuramate dehydrogenase activity"/>
    <property type="evidence" value="ECO:0007669"/>
    <property type="project" value="UniProtKB-UniRule"/>
</dbReference>
<evidence type="ECO:0000256" key="10">
    <source>
        <dbReference type="ARBA" id="ARBA00022630"/>
    </source>
</evidence>
<feature type="active site" evidence="20">
    <location>
        <position position="156"/>
    </location>
</feature>
<dbReference type="InterPro" id="IPR036318">
    <property type="entry name" value="FAD-bd_PCMH-like_sf"/>
</dbReference>
<dbReference type="Gene3D" id="3.30.465.10">
    <property type="match status" value="1"/>
</dbReference>
<evidence type="ECO:0000313" key="22">
    <source>
        <dbReference type="EMBL" id="QKQ23691.1"/>
    </source>
</evidence>
<comment type="function">
    <text evidence="2 20">Cell wall formation.</text>
</comment>
<keyword evidence="14 20" id="KW-0573">Peptidoglycan synthesis</keyword>
<dbReference type="GO" id="GO:0071555">
    <property type="term" value="P:cell wall organization"/>
    <property type="evidence" value="ECO:0007669"/>
    <property type="project" value="UniProtKB-KW"/>
</dbReference>
<accession>A0A6N0HN25</accession>
<dbReference type="HAMAP" id="MF_00037">
    <property type="entry name" value="MurB"/>
    <property type="match status" value="1"/>
</dbReference>
<protein>
    <recommendedName>
        <fullName evidence="7 20">UDP-N-acetylenolpyruvoylglucosamine reductase</fullName>
        <ecNumber evidence="6 20">1.3.1.98</ecNumber>
    </recommendedName>
    <alternativeName>
        <fullName evidence="18 20">UDP-N-acetylmuramate dehydrogenase</fullName>
    </alternativeName>
</protein>
<comment type="pathway">
    <text evidence="4 20">Cell wall biogenesis; peptidoglycan biosynthesis.</text>
</comment>
<evidence type="ECO:0000256" key="9">
    <source>
        <dbReference type="ARBA" id="ARBA00022618"/>
    </source>
</evidence>
<dbReference type="Gene3D" id="3.90.78.10">
    <property type="entry name" value="UDP-N-acetylenolpyruvoylglucosamine reductase, C-terminal domain"/>
    <property type="match status" value="1"/>
</dbReference>
<dbReference type="InterPro" id="IPR036635">
    <property type="entry name" value="MurB_C_sf"/>
</dbReference>
<feature type="domain" description="FAD-binding PCMH-type" evidence="21">
    <location>
        <begin position="16"/>
        <end position="177"/>
    </location>
</feature>
<evidence type="ECO:0000256" key="2">
    <source>
        <dbReference type="ARBA" id="ARBA00003921"/>
    </source>
</evidence>
<evidence type="ECO:0000256" key="6">
    <source>
        <dbReference type="ARBA" id="ARBA00012518"/>
    </source>
</evidence>
<dbReference type="GO" id="GO:0071949">
    <property type="term" value="F:FAD binding"/>
    <property type="evidence" value="ECO:0007669"/>
    <property type="project" value="InterPro"/>
</dbReference>
<dbReference type="InterPro" id="IPR006094">
    <property type="entry name" value="Oxid_FAD_bind_N"/>
</dbReference>
<dbReference type="InterPro" id="IPR016167">
    <property type="entry name" value="FAD-bd_PCMH_sub1"/>
</dbReference>
<dbReference type="GO" id="GO:0051301">
    <property type="term" value="P:cell division"/>
    <property type="evidence" value="ECO:0007669"/>
    <property type="project" value="UniProtKB-KW"/>
</dbReference>
<dbReference type="PANTHER" id="PTHR21071:SF4">
    <property type="entry name" value="UDP-N-ACETYLENOLPYRUVOYLGLUCOSAMINE REDUCTASE"/>
    <property type="match status" value="1"/>
</dbReference>
<evidence type="ECO:0000256" key="1">
    <source>
        <dbReference type="ARBA" id="ARBA00001974"/>
    </source>
</evidence>
<keyword evidence="10 20" id="KW-0285">Flavoprotein</keyword>
<name>A0A6N0HN25_9GAMM</name>
<evidence type="ECO:0000256" key="14">
    <source>
        <dbReference type="ARBA" id="ARBA00022984"/>
    </source>
</evidence>
<evidence type="ECO:0000256" key="11">
    <source>
        <dbReference type="ARBA" id="ARBA00022827"/>
    </source>
</evidence>
<keyword evidence="16 20" id="KW-0131">Cell cycle</keyword>
<evidence type="ECO:0000256" key="13">
    <source>
        <dbReference type="ARBA" id="ARBA00022960"/>
    </source>
</evidence>
<evidence type="ECO:0000256" key="16">
    <source>
        <dbReference type="ARBA" id="ARBA00023306"/>
    </source>
</evidence>
<evidence type="ECO:0000256" key="20">
    <source>
        <dbReference type="HAMAP-Rule" id="MF_00037"/>
    </source>
</evidence>
<keyword evidence="12 20" id="KW-0521">NADP</keyword>
<dbReference type="KEGG" id="reo:HUE58_00390"/>
<sequence length="277" mass="30784">MLLRNEPMSLHCSFRTGGLAQDFFIPNDLTDLSTSLKTNTKPLLFLGLGSNLLVRDQGFEGVVIKLSNLKQIKIEKNTLWVEAGTTLAKLSRLCHTNNLYGGEFLSAIPGTVGGALMMNAGAFGSEFWQYVINVTTINQSGVIFERTKNDFDIGYRYLHAQYANEYFVDATLEFNQKKPQQDIKQLLDKRNQNQPIGKASCGSVFKNPKNNFAAKLIEQSQLKGFCIGGACVSNKHANFIINQNKASSADIINLITHIQQVVKSTFNIDLELEVVIK</sequence>
<evidence type="ECO:0000256" key="3">
    <source>
        <dbReference type="ARBA" id="ARBA00004496"/>
    </source>
</evidence>
<feature type="active site" evidence="20">
    <location>
        <position position="273"/>
    </location>
</feature>
<keyword evidence="17 20" id="KW-0961">Cell wall biogenesis/degradation</keyword>
<dbReference type="NCBIfam" id="TIGR00179">
    <property type="entry name" value="murB"/>
    <property type="match status" value="1"/>
</dbReference>
<dbReference type="InterPro" id="IPR003170">
    <property type="entry name" value="MurB"/>
</dbReference>
<evidence type="ECO:0000256" key="5">
    <source>
        <dbReference type="ARBA" id="ARBA00010485"/>
    </source>
</evidence>
<dbReference type="InterPro" id="IPR016169">
    <property type="entry name" value="FAD-bd_PCMH_sub2"/>
</dbReference>
<dbReference type="SUPFAM" id="SSF56194">
    <property type="entry name" value="Uridine diphospho-N-Acetylenolpyruvylglucosamine reductase, MurB, C-terminal domain"/>
    <property type="match status" value="1"/>
</dbReference>
<dbReference type="UniPathway" id="UPA00219"/>
<dbReference type="InterPro" id="IPR016166">
    <property type="entry name" value="FAD-bd_PCMH"/>
</dbReference>
<evidence type="ECO:0000313" key="23">
    <source>
        <dbReference type="Proteomes" id="UP000509429"/>
    </source>
</evidence>
<evidence type="ECO:0000256" key="18">
    <source>
        <dbReference type="ARBA" id="ARBA00031026"/>
    </source>
</evidence>
<dbReference type="Gene3D" id="3.30.43.10">
    <property type="entry name" value="Uridine Diphospho-n-acetylenolpyruvylglucosamine Reductase, domain 2"/>
    <property type="match status" value="1"/>
</dbReference>
<keyword evidence="23" id="KW-1185">Reference proteome</keyword>
<keyword evidence="8 20" id="KW-0963">Cytoplasm</keyword>
<dbReference type="PROSITE" id="PS51387">
    <property type="entry name" value="FAD_PCMH"/>
    <property type="match status" value="1"/>
</dbReference>
<evidence type="ECO:0000256" key="4">
    <source>
        <dbReference type="ARBA" id="ARBA00004752"/>
    </source>
</evidence>
<comment type="catalytic activity">
    <reaction evidence="19 20">
        <text>UDP-N-acetyl-alpha-D-muramate + NADP(+) = UDP-N-acetyl-3-O-(1-carboxyvinyl)-alpha-D-glucosamine + NADPH + H(+)</text>
        <dbReference type="Rhea" id="RHEA:12248"/>
        <dbReference type="ChEBI" id="CHEBI:15378"/>
        <dbReference type="ChEBI" id="CHEBI:57783"/>
        <dbReference type="ChEBI" id="CHEBI:58349"/>
        <dbReference type="ChEBI" id="CHEBI:68483"/>
        <dbReference type="ChEBI" id="CHEBI:70757"/>
        <dbReference type="EC" id="1.3.1.98"/>
    </reaction>
</comment>
<dbReference type="Pfam" id="PF02873">
    <property type="entry name" value="MurB_C"/>
    <property type="match status" value="1"/>
</dbReference>
<dbReference type="EC" id="1.3.1.98" evidence="6 20"/>
<comment type="cofactor">
    <cofactor evidence="1 20">
        <name>FAD</name>
        <dbReference type="ChEBI" id="CHEBI:57692"/>
    </cofactor>
</comment>
<proteinExistence type="inferred from homology"/>
<keyword evidence="9 20" id="KW-0132">Cell division</keyword>
<dbReference type="GO" id="GO:0008360">
    <property type="term" value="P:regulation of cell shape"/>
    <property type="evidence" value="ECO:0007669"/>
    <property type="project" value="UniProtKB-KW"/>
</dbReference>
<keyword evidence="13 20" id="KW-0133">Cell shape</keyword>
<dbReference type="PANTHER" id="PTHR21071">
    <property type="entry name" value="UDP-N-ACETYLENOLPYRUVOYLGLUCOSAMINE REDUCTASE"/>
    <property type="match status" value="1"/>
</dbReference>
<dbReference type="InterPro" id="IPR011601">
    <property type="entry name" value="MurB_C"/>
</dbReference>
<dbReference type="SUPFAM" id="SSF56176">
    <property type="entry name" value="FAD-binding/transporter-associated domain-like"/>
    <property type="match status" value="1"/>
</dbReference>
<organism evidence="22 23">
    <name type="scientific">Candidatus Ruthia endofausta</name>
    <dbReference type="NCBI Taxonomy" id="2738852"/>
    <lineage>
        <taxon>Bacteria</taxon>
        <taxon>Pseudomonadati</taxon>
        <taxon>Pseudomonadota</taxon>
        <taxon>Gammaproteobacteria</taxon>
        <taxon>Candidatus Pseudothioglobaceae</taxon>
        <taxon>Candidatus Ruthturnera</taxon>
    </lineage>
</organism>
<evidence type="ECO:0000256" key="7">
    <source>
        <dbReference type="ARBA" id="ARBA00015188"/>
    </source>
</evidence>
<evidence type="ECO:0000256" key="15">
    <source>
        <dbReference type="ARBA" id="ARBA00023002"/>
    </source>
</evidence>
<reference evidence="22 23" key="1">
    <citation type="submission" date="2020-05" db="EMBL/GenBank/DDBJ databases">
        <title>Horizontal transmission and recombination maintain forever young bacterial symbiont genomes.</title>
        <authorList>
            <person name="Russell S.L."/>
            <person name="Pepper-Tunick E."/>
            <person name="Svedberg J."/>
            <person name="Byrne A."/>
            <person name="Ruelas Castillo J."/>
            <person name="Vollmers C."/>
            <person name="Beinart R.A."/>
            <person name="Corbett-Detig R."/>
        </authorList>
    </citation>
    <scope>NUCLEOTIDE SEQUENCE [LARGE SCALE GENOMIC DNA]</scope>
    <source>
        <strain evidence="22">JDF_Ridge</strain>
    </source>
</reference>
<dbReference type="EMBL" id="CP054490">
    <property type="protein sequence ID" value="QKQ23691.1"/>
    <property type="molecule type" value="Genomic_DNA"/>
</dbReference>
<evidence type="ECO:0000256" key="19">
    <source>
        <dbReference type="ARBA" id="ARBA00048914"/>
    </source>
</evidence>
<keyword evidence="11 20" id="KW-0274">FAD</keyword>
<evidence type="ECO:0000256" key="12">
    <source>
        <dbReference type="ARBA" id="ARBA00022857"/>
    </source>
</evidence>
<evidence type="ECO:0000259" key="21">
    <source>
        <dbReference type="PROSITE" id="PS51387"/>
    </source>
</evidence>
<dbReference type="GO" id="GO:0005829">
    <property type="term" value="C:cytosol"/>
    <property type="evidence" value="ECO:0007669"/>
    <property type="project" value="TreeGrafter"/>
</dbReference>